<evidence type="ECO:0000256" key="3">
    <source>
        <dbReference type="ARBA" id="ARBA00022670"/>
    </source>
</evidence>
<dbReference type="FunFam" id="3.90.70.10:FF:000130">
    <property type="entry name" value="Cysteine proteinase 1"/>
    <property type="match status" value="1"/>
</dbReference>
<dbReference type="CDD" id="cd02248">
    <property type="entry name" value="Peptidase_C1A"/>
    <property type="match status" value="1"/>
</dbReference>
<dbReference type="EMBL" id="JACMRX010000004">
    <property type="protein sequence ID" value="KAF7990840.1"/>
    <property type="molecule type" value="Genomic_DNA"/>
</dbReference>
<dbReference type="Pfam" id="PF00112">
    <property type="entry name" value="Peptidase_C1"/>
    <property type="match status" value="1"/>
</dbReference>
<evidence type="ECO:0000256" key="8">
    <source>
        <dbReference type="ARBA" id="ARBA00023157"/>
    </source>
</evidence>
<dbReference type="InterPro" id="IPR013201">
    <property type="entry name" value="Prot_inhib_I29"/>
</dbReference>
<dbReference type="PRINTS" id="PR00705">
    <property type="entry name" value="PAPAIN"/>
</dbReference>
<dbReference type="PROSITE" id="PS00640">
    <property type="entry name" value="THIOL_PROTEASE_ASN"/>
    <property type="match status" value="1"/>
</dbReference>
<evidence type="ECO:0000256" key="4">
    <source>
        <dbReference type="ARBA" id="ARBA00022729"/>
    </source>
</evidence>
<evidence type="ECO:0000256" key="7">
    <source>
        <dbReference type="ARBA" id="ARBA00023145"/>
    </source>
</evidence>
<evidence type="ECO:0000313" key="15">
    <source>
        <dbReference type="Proteomes" id="UP000639338"/>
    </source>
</evidence>
<evidence type="ECO:0000256" key="5">
    <source>
        <dbReference type="ARBA" id="ARBA00022801"/>
    </source>
</evidence>
<dbReference type="Pfam" id="PF08246">
    <property type="entry name" value="Inhibitor_I29"/>
    <property type="match status" value="1"/>
</dbReference>
<keyword evidence="7" id="KW-0865">Zymogen</keyword>
<evidence type="ECO:0000259" key="12">
    <source>
        <dbReference type="SMART" id="SM00645"/>
    </source>
</evidence>
<protein>
    <recommendedName>
        <fullName evidence="16">Cysteine proteinase</fullName>
    </recommendedName>
</protein>
<evidence type="ECO:0000259" key="11">
    <source>
        <dbReference type="SMART" id="SM00043"/>
    </source>
</evidence>
<dbReference type="InterPro" id="IPR046350">
    <property type="entry name" value="Cystatin_sf"/>
</dbReference>
<keyword evidence="9" id="KW-0325">Glycoprotein</keyword>
<keyword evidence="4 10" id="KW-0732">Signal</keyword>
<accession>A0A834XP95</accession>
<evidence type="ECO:0000256" key="6">
    <source>
        <dbReference type="ARBA" id="ARBA00022807"/>
    </source>
</evidence>
<dbReference type="InterPro" id="IPR018073">
    <property type="entry name" value="Prot_inh_cystat_CS"/>
</dbReference>
<sequence>MAGKFLLKLTPLLLAIIFLSLTIASPIDISSESVPKIVLQNALSSFNQPADKTEIIINAQKLLDSSSTVYLLTLTIEEKCNDDDKSSCTRKTCKINVKQNDEGVIKVLDETKQCQDEINESLNKQSINNSQQTLDQDVMNQNEKPFVAVKAHQTYCPNCPYELNPNLPGLNKFADLTAESMDHSSHSDFKYKVINIVRVTRTVPSGSNVIRYELIMEIGQSNCLRTIQINRNDCELQKNIPVKICKVVIDERPWIKSDRKIFDNNCTLSYERQNELNSIIESTHVPETLITTKNNQDDDDSFDYIKTELYDQLALEGQLSTNKSPIDNDDDSLIKVANVYSKDDIITEEPFEAVYKSDENEFVTIHHKFINKFKEFDDFLKDFDVPIKPKINNENIQYGQEVNEELVRPERIEFQDKTLIEASRSKRSLSKEEYFIKTLSQKVMDSLDEIDPDDNKREIIDILESRKIEGNGALYQVSIRIAPTTNCTEKSKDSKNCTQEPGQPMNICKVQIQVSDKMKLENARVLQSKCTPEKSRSRRDTIPGGIQNISLTDETIQLYVDKGLKQYSKTANNDNELELIEVINATRQIVAGSNYVIGVKLGEKICEKKIETNKTCQVKSNNTRICLISVWSRPWLNSDQVTVKCDDKKNDDNKRTKRSLRGVGYTQKSLEIAKQIELERKFNEFLVKYNKSYSTDEEKQVRIKIFESNMKIAEELQKREQGSAIYGASIFSDITPNEFKRKHLGYRPELRSDNNIPLAHADIPNIELPESFDWREHNAVTEVKNQGSCGSCWAFSVTGNVEGQYAIKYKKLISLSEQELVDCDKLDEGCNGGLQENAYRALEQIGGLELEKDYPYDGEDETCHFKKNMARVKISSAVNITSNETQMAQWLVKNGPMAIAINANAMQFYMGGVSHPYKFLCNKNNLDHGVLIVGYGIHRYPLFKKTMPFWIVKNSWGTSWGEQGYYRVYRGDGTCGLNADVSSAIVK</sequence>
<keyword evidence="3" id="KW-0645">Protease</keyword>
<comment type="similarity">
    <text evidence="2">Belongs to the cystatin family.</text>
</comment>
<dbReference type="SMART" id="SM00848">
    <property type="entry name" value="Inhibitor_I29"/>
    <property type="match status" value="1"/>
</dbReference>
<dbReference type="OrthoDB" id="387093at2759"/>
<dbReference type="Gene3D" id="3.90.70.10">
    <property type="entry name" value="Cysteine proteinases"/>
    <property type="match status" value="1"/>
</dbReference>
<evidence type="ECO:0000256" key="2">
    <source>
        <dbReference type="ARBA" id="ARBA00009403"/>
    </source>
</evidence>
<name>A0A834XP95_APHGI</name>
<dbReference type="Proteomes" id="UP000639338">
    <property type="component" value="Unassembled WGS sequence"/>
</dbReference>
<dbReference type="SMART" id="SM00043">
    <property type="entry name" value="CY"/>
    <property type="match status" value="2"/>
</dbReference>
<evidence type="ECO:0000259" key="13">
    <source>
        <dbReference type="SMART" id="SM00848"/>
    </source>
</evidence>
<dbReference type="GO" id="GO:0008234">
    <property type="term" value="F:cysteine-type peptidase activity"/>
    <property type="evidence" value="ECO:0007669"/>
    <property type="project" value="UniProtKB-KW"/>
</dbReference>
<feature type="domain" description="Peptidase C1A papain C-terminal" evidence="12">
    <location>
        <begin position="768"/>
        <end position="985"/>
    </location>
</feature>
<gene>
    <name evidence="14" type="ORF">HCN44_000645</name>
</gene>
<dbReference type="Pfam" id="PF00031">
    <property type="entry name" value="Cystatin"/>
    <property type="match status" value="2"/>
</dbReference>
<comment type="caution">
    <text evidence="14">The sequence shown here is derived from an EMBL/GenBank/DDBJ whole genome shotgun (WGS) entry which is preliminary data.</text>
</comment>
<keyword evidence="5" id="KW-0378">Hydrolase</keyword>
<evidence type="ECO:0008006" key="16">
    <source>
        <dbReference type="Google" id="ProtNLM"/>
    </source>
</evidence>
<dbReference type="InterPro" id="IPR000169">
    <property type="entry name" value="Pept_cys_AS"/>
</dbReference>
<dbReference type="GO" id="GO:0006508">
    <property type="term" value="P:proteolysis"/>
    <property type="evidence" value="ECO:0007669"/>
    <property type="project" value="UniProtKB-KW"/>
</dbReference>
<feature type="domain" description="Cathepsin propeptide inhibitor" evidence="13">
    <location>
        <begin position="682"/>
        <end position="739"/>
    </location>
</feature>
<dbReference type="InterPro" id="IPR000668">
    <property type="entry name" value="Peptidase_C1A_C"/>
</dbReference>
<feature type="domain" description="Cystatin" evidence="11">
    <location>
        <begin position="155"/>
        <end position="267"/>
    </location>
</feature>
<evidence type="ECO:0000256" key="1">
    <source>
        <dbReference type="ARBA" id="ARBA00008455"/>
    </source>
</evidence>
<dbReference type="PANTHER" id="PTHR12411">
    <property type="entry name" value="CYSTEINE PROTEASE FAMILY C1-RELATED"/>
    <property type="match status" value="1"/>
</dbReference>
<dbReference type="SUPFAM" id="SSF54001">
    <property type="entry name" value="Cysteine proteinases"/>
    <property type="match status" value="1"/>
</dbReference>
<dbReference type="InterPro" id="IPR000010">
    <property type="entry name" value="Cystatin_dom"/>
</dbReference>
<dbReference type="PROSITE" id="PS00639">
    <property type="entry name" value="THIOL_PROTEASE_HIS"/>
    <property type="match status" value="1"/>
</dbReference>
<proteinExistence type="inferred from homology"/>
<reference evidence="14 15" key="1">
    <citation type="submission" date="2020-08" db="EMBL/GenBank/DDBJ databases">
        <title>Aphidius gifuensis genome sequencing and assembly.</title>
        <authorList>
            <person name="Du Z."/>
        </authorList>
    </citation>
    <scope>NUCLEOTIDE SEQUENCE [LARGE SCALE GENOMIC DNA]</scope>
    <source>
        <strain evidence="14">YNYX2018</strain>
        <tissue evidence="14">Adults</tissue>
    </source>
</reference>
<dbReference type="Gene3D" id="3.10.450.10">
    <property type="match status" value="3"/>
</dbReference>
<feature type="signal peptide" evidence="10">
    <location>
        <begin position="1"/>
        <end position="24"/>
    </location>
</feature>
<comment type="similarity">
    <text evidence="1">Belongs to the peptidase C1 family.</text>
</comment>
<dbReference type="InterPro" id="IPR013128">
    <property type="entry name" value="Peptidase_C1A"/>
</dbReference>
<dbReference type="SUPFAM" id="SSF54403">
    <property type="entry name" value="Cystatin/monellin"/>
    <property type="match status" value="2"/>
</dbReference>
<keyword evidence="8" id="KW-1015">Disulfide bond</keyword>
<dbReference type="InterPro" id="IPR039417">
    <property type="entry name" value="Peptidase_C1A_papain-like"/>
</dbReference>
<dbReference type="InterPro" id="IPR038765">
    <property type="entry name" value="Papain-like_cys_pep_sf"/>
</dbReference>
<evidence type="ECO:0000256" key="10">
    <source>
        <dbReference type="SAM" id="SignalP"/>
    </source>
</evidence>
<evidence type="ECO:0000256" key="9">
    <source>
        <dbReference type="ARBA" id="ARBA00023180"/>
    </source>
</evidence>
<dbReference type="InterPro" id="IPR025661">
    <property type="entry name" value="Pept_asp_AS"/>
</dbReference>
<dbReference type="InterPro" id="IPR025660">
    <property type="entry name" value="Pept_his_AS"/>
</dbReference>
<feature type="domain" description="Cystatin" evidence="11">
    <location>
        <begin position="541"/>
        <end position="646"/>
    </location>
</feature>
<keyword evidence="15" id="KW-1185">Reference proteome</keyword>
<evidence type="ECO:0000313" key="14">
    <source>
        <dbReference type="EMBL" id="KAF7990840.1"/>
    </source>
</evidence>
<dbReference type="SMART" id="SM00645">
    <property type="entry name" value="Pept_C1"/>
    <property type="match status" value="1"/>
</dbReference>
<organism evidence="14 15">
    <name type="scientific">Aphidius gifuensis</name>
    <name type="common">Parasitoid wasp</name>
    <dbReference type="NCBI Taxonomy" id="684658"/>
    <lineage>
        <taxon>Eukaryota</taxon>
        <taxon>Metazoa</taxon>
        <taxon>Ecdysozoa</taxon>
        <taxon>Arthropoda</taxon>
        <taxon>Hexapoda</taxon>
        <taxon>Insecta</taxon>
        <taxon>Pterygota</taxon>
        <taxon>Neoptera</taxon>
        <taxon>Endopterygota</taxon>
        <taxon>Hymenoptera</taxon>
        <taxon>Apocrita</taxon>
        <taxon>Ichneumonoidea</taxon>
        <taxon>Braconidae</taxon>
        <taxon>Aphidiinae</taxon>
        <taxon>Aphidius</taxon>
    </lineage>
</organism>
<dbReference type="PROSITE" id="PS00139">
    <property type="entry name" value="THIOL_PROTEASE_CYS"/>
    <property type="match status" value="1"/>
</dbReference>
<keyword evidence="6" id="KW-0788">Thiol protease</keyword>
<feature type="chain" id="PRO_5032621173" description="Cysteine proteinase" evidence="10">
    <location>
        <begin position="25"/>
        <end position="987"/>
    </location>
</feature>
<dbReference type="PROSITE" id="PS00287">
    <property type="entry name" value="CYSTATIN"/>
    <property type="match status" value="1"/>
</dbReference>
<dbReference type="CDD" id="cd00042">
    <property type="entry name" value="CY"/>
    <property type="match status" value="2"/>
</dbReference>
<dbReference type="GO" id="GO:0004869">
    <property type="term" value="F:cysteine-type endopeptidase inhibitor activity"/>
    <property type="evidence" value="ECO:0007669"/>
    <property type="project" value="InterPro"/>
</dbReference>
<dbReference type="AlphaFoldDB" id="A0A834XP95"/>